<comment type="pathway">
    <text evidence="2 9">Carotenoid biosynthesis; lycopene biosynthesis.</text>
</comment>
<comment type="catalytic activity">
    <reaction evidence="8 9">
        <text>2 a plastoquinone + 15-cis-phytoene = 9,9',15-tri-cis-zeta-carotene + 2 a plastoquinol</text>
        <dbReference type="Rhea" id="RHEA:30287"/>
        <dbReference type="Rhea" id="RHEA-COMP:9561"/>
        <dbReference type="Rhea" id="RHEA-COMP:9562"/>
        <dbReference type="ChEBI" id="CHEBI:17757"/>
        <dbReference type="ChEBI" id="CHEBI:27787"/>
        <dbReference type="ChEBI" id="CHEBI:48717"/>
        <dbReference type="ChEBI" id="CHEBI:62192"/>
        <dbReference type="EC" id="1.3.5.5"/>
    </reaction>
</comment>
<keyword evidence="12" id="KW-1185">Reference proteome</keyword>
<proteinExistence type="inferred from homology"/>
<dbReference type="GO" id="GO:0016020">
    <property type="term" value="C:membrane"/>
    <property type="evidence" value="ECO:0007669"/>
    <property type="project" value="UniProtKB-SubCell"/>
</dbReference>
<comment type="caution">
    <text evidence="11">The sequence shown here is derived from an EMBL/GenBank/DDBJ whole genome shotgun (WGS) entry which is preliminary data.</text>
</comment>
<keyword evidence="6 9" id="KW-0560">Oxidoreductase</keyword>
<keyword evidence="5" id="KW-0957">Chromoplast</keyword>
<comment type="function">
    <text evidence="9">Converts phytoene into zeta-carotene via the intermediary of phytofluene by the symmetrical introduction of two double bonds at the C-11 and C-11' positions of phytoene with a concomitant isomerization of two neighboring double bonds at the C9 and C9' positions from trans to cis.</text>
</comment>
<dbReference type="EMBL" id="CAUYUE010000007">
    <property type="protein sequence ID" value="CAK0782939.1"/>
    <property type="molecule type" value="Genomic_DNA"/>
</dbReference>
<evidence type="ECO:0000256" key="8">
    <source>
        <dbReference type="ARBA" id="ARBA00049319"/>
    </source>
</evidence>
<keyword evidence="9" id="KW-0934">Plastid</keyword>
<keyword evidence="7 9" id="KW-0472">Membrane</keyword>
<evidence type="ECO:0000256" key="1">
    <source>
        <dbReference type="ARBA" id="ARBA00004260"/>
    </source>
</evidence>
<accession>A0AAV1I6D6</accession>
<reference evidence="11 12" key="1">
    <citation type="submission" date="2023-10" db="EMBL/GenBank/DDBJ databases">
        <authorList>
            <person name="Maclean D."/>
            <person name="Macfadyen A."/>
        </authorList>
    </citation>
    <scope>NUCLEOTIDE SEQUENCE [LARGE SCALE GENOMIC DNA]</scope>
</reference>
<evidence type="ECO:0000256" key="2">
    <source>
        <dbReference type="ARBA" id="ARBA00004900"/>
    </source>
</evidence>
<evidence type="ECO:0000256" key="5">
    <source>
        <dbReference type="ARBA" id="ARBA00022904"/>
    </source>
</evidence>
<gene>
    <name evidence="11" type="ORF">CVIRNUC_006134</name>
</gene>
<comment type="subcellular location">
    <subcellularLocation>
        <location evidence="9">Plastid</location>
        <location evidence="9">Chloroplast</location>
    </subcellularLocation>
    <subcellularLocation>
        <location evidence="1 9">Plastid</location>
        <location evidence="1 9">Chromoplast</location>
    </subcellularLocation>
    <subcellularLocation>
        <location evidence="9">Membrane</location>
        <topology evidence="9">Peripheral membrane protein</topology>
    </subcellularLocation>
</comment>
<comment type="similarity">
    <text evidence="3 9">Belongs to the carotenoid/retinoid oxidoreductase family.</text>
</comment>
<dbReference type="Pfam" id="PF01593">
    <property type="entry name" value="Amino_oxidase"/>
    <property type="match status" value="1"/>
</dbReference>
<dbReference type="GO" id="GO:0016166">
    <property type="term" value="F:phytoene dehydrogenase activity"/>
    <property type="evidence" value="ECO:0007669"/>
    <property type="project" value="UniProtKB-UniRule"/>
</dbReference>
<dbReference type="NCBIfam" id="TIGR02731">
    <property type="entry name" value="phytoene_desat"/>
    <property type="match status" value="1"/>
</dbReference>
<keyword evidence="4 9" id="KW-0125">Carotenoid biosynthesis</keyword>
<dbReference type="GO" id="GO:0009507">
    <property type="term" value="C:chloroplast"/>
    <property type="evidence" value="ECO:0007669"/>
    <property type="project" value="UniProtKB-SubCell"/>
</dbReference>
<evidence type="ECO:0000259" key="10">
    <source>
        <dbReference type="Pfam" id="PF01593"/>
    </source>
</evidence>
<name>A0AAV1I6D6_9CHLO</name>
<dbReference type="Gene3D" id="3.50.50.60">
    <property type="entry name" value="FAD/NAD(P)-binding domain"/>
    <property type="match status" value="1"/>
</dbReference>
<dbReference type="InterPro" id="IPR050464">
    <property type="entry name" value="Zeta_carotene_desat/Oxidored"/>
</dbReference>
<comment type="subunit">
    <text evidence="9">Homotetramer.</text>
</comment>
<dbReference type="AlphaFoldDB" id="A0AAV1I6D6"/>
<sequence length="560" mass="62491">MPCTRICSQECAVLHNHRCPVRQKSLAFQHSRAAVLRGSNSRRSLRVLAVDYPAPQLETSAPFLQAAALSAKLREAPRPERPLQIVIAGAGLAGLSTAKYLTDAGHEPILLEARDVLGGKVAAWKDEDGDIYETGLHIFFGAYPNVQNLFSELQIQDRLQWKEHSMIFASRDIPGQFSRFDFPQWLPAPFNGILAILRNNDMLTWPEKIKFALGLLPAIIFGQRYVEEQDDKTVTEWMRKQGVPERVNDEVFIAMAKALNFINPDELSMQCILIALNRFLQETHGSKMAFLDGSPPERLCQPIVDYFVGRGGQLRTKSRLQKVLLGSGGDVEGFQLADGSTVTGDLYVSAMPVDPLKKLLPASWAQMPYFSKMSQLKGVPVINIHIWFDRKLTTVDHLLFSRSDLLSVYADMSTCCKGMASDTMSMLELVFAPAEKWINRSDQDIIDATMTELERLFPTEVAADQSKAKIRKYKVIKTPLSVYKTVPGCELLRPTQRSPIPNFYLAGDFTKQRYLASMEGAVFSGKLAAEAIVEDWNAKSLPAPAQSAAQKQEEPVLQKA</sequence>
<evidence type="ECO:0000256" key="7">
    <source>
        <dbReference type="ARBA" id="ARBA00023136"/>
    </source>
</evidence>
<dbReference type="PANTHER" id="PTHR42923">
    <property type="entry name" value="PROTOPORPHYRINOGEN OXIDASE"/>
    <property type="match status" value="1"/>
</dbReference>
<dbReference type="InterPro" id="IPR002937">
    <property type="entry name" value="Amino_oxidase"/>
</dbReference>
<dbReference type="InterPro" id="IPR014102">
    <property type="entry name" value="Phytoene_desaturase"/>
</dbReference>
<evidence type="ECO:0000256" key="3">
    <source>
        <dbReference type="ARBA" id="ARBA00006046"/>
    </source>
</evidence>
<evidence type="ECO:0000256" key="6">
    <source>
        <dbReference type="ARBA" id="ARBA00023002"/>
    </source>
</evidence>
<comment type="cofactor">
    <cofactor evidence="9">
        <name>FAD</name>
        <dbReference type="ChEBI" id="CHEBI:57692"/>
    </cofactor>
</comment>
<evidence type="ECO:0000313" key="11">
    <source>
        <dbReference type="EMBL" id="CAK0782939.1"/>
    </source>
</evidence>
<dbReference type="FunFam" id="3.50.50.60:FF:000091">
    <property type="entry name" value="15-cis-phytoene desaturase, chloroplastic/chromoplastic"/>
    <property type="match status" value="1"/>
</dbReference>
<evidence type="ECO:0000256" key="4">
    <source>
        <dbReference type="ARBA" id="ARBA00022746"/>
    </source>
</evidence>
<protein>
    <recommendedName>
        <fullName evidence="9">Phytoene dehydrogenase</fullName>
        <ecNumber evidence="9">1.3.5.5</ecNumber>
    </recommendedName>
</protein>
<dbReference type="GO" id="GO:0009509">
    <property type="term" value="C:chromoplast"/>
    <property type="evidence" value="ECO:0007669"/>
    <property type="project" value="UniProtKB-SubCell"/>
</dbReference>
<evidence type="ECO:0000313" key="12">
    <source>
        <dbReference type="Proteomes" id="UP001314263"/>
    </source>
</evidence>
<dbReference type="InterPro" id="IPR036188">
    <property type="entry name" value="FAD/NAD-bd_sf"/>
</dbReference>
<keyword evidence="9" id="KW-0150">Chloroplast</keyword>
<dbReference type="EC" id="1.3.5.5" evidence="9"/>
<feature type="domain" description="Amine oxidase" evidence="10">
    <location>
        <begin position="92"/>
        <end position="532"/>
    </location>
</feature>
<dbReference type="SUPFAM" id="SSF51905">
    <property type="entry name" value="FAD/NAD(P)-binding domain"/>
    <property type="match status" value="1"/>
</dbReference>
<organism evidence="11 12">
    <name type="scientific">Coccomyxa viridis</name>
    <dbReference type="NCBI Taxonomy" id="1274662"/>
    <lineage>
        <taxon>Eukaryota</taxon>
        <taxon>Viridiplantae</taxon>
        <taxon>Chlorophyta</taxon>
        <taxon>core chlorophytes</taxon>
        <taxon>Trebouxiophyceae</taxon>
        <taxon>Trebouxiophyceae incertae sedis</taxon>
        <taxon>Coccomyxaceae</taxon>
        <taxon>Coccomyxa</taxon>
    </lineage>
</organism>
<evidence type="ECO:0000256" key="9">
    <source>
        <dbReference type="RuleBase" id="RU368016"/>
    </source>
</evidence>
<dbReference type="PANTHER" id="PTHR42923:SF45">
    <property type="entry name" value="15-CIS-PHYTOENE DESATURASE, CHLOROPLASTIC_CHROMOPLASTIC"/>
    <property type="match status" value="1"/>
</dbReference>
<dbReference type="Proteomes" id="UP001314263">
    <property type="component" value="Unassembled WGS sequence"/>
</dbReference>
<dbReference type="GO" id="GO:0016117">
    <property type="term" value="P:carotenoid biosynthetic process"/>
    <property type="evidence" value="ECO:0007669"/>
    <property type="project" value="UniProtKB-UniRule"/>
</dbReference>